<dbReference type="AlphaFoldDB" id="A0A250L5N1"/>
<reference evidence="1" key="2">
    <citation type="journal article" date="2017" name="Genome Announc.">
        <title>High-Quality Draft Genome Sequence of Burkholderia contaminans CH-1, a Gram-Negative Bacterium That Metabolizes 2-Azahypoxanthine, a Plant Growth-Regulating Compound.</title>
        <authorList>
            <person name="Choi J.-H."/>
            <person name="Sugiura H."/>
            <person name="Moriuchi R."/>
            <person name="Kawagishi H."/>
            <person name="Dohra H."/>
        </authorList>
    </citation>
    <scope>NUCLEOTIDE SEQUENCE</scope>
    <source>
        <strain evidence="1">CH-1</strain>
    </source>
</reference>
<sequence length="101" mass="10669">MESIVTYKLQKGSVVNGVAVRAAGWCARGVRALSRRGNTQHRMRVAAHTVPSECGISGREAGFPDEGHSFIRGAGRRFGRMAKVNGAVTGTRGGWGAWGTA</sequence>
<gene>
    <name evidence="1" type="ORF">BCCH1_23060</name>
</gene>
<proteinExistence type="predicted"/>
<dbReference type="EMBL" id="AP018357">
    <property type="protein sequence ID" value="BBA39882.1"/>
    <property type="molecule type" value="Genomic_DNA"/>
</dbReference>
<reference evidence="1" key="1">
    <citation type="journal article" date="2016" name="Biosci. Biotechnol. Biochem.">
        <title>Bioconversion of AHX to AOH by resting cells of Burkholderia contaminans CH-1.</title>
        <authorList>
            <person name="Choi J.H."/>
            <person name="Kikuchi A."/>
            <person name="Pumkaeo P."/>
            <person name="Hirai H."/>
            <person name="Tokuyama S."/>
            <person name="Kawagishi H."/>
        </authorList>
    </citation>
    <scope>NUCLEOTIDE SEQUENCE</scope>
    <source>
        <strain evidence="1">CH-1</strain>
    </source>
</reference>
<protein>
    <submittedName>
        <fullName evidence="1">Uncharacterized protein</fullName>
    </submittedName>
</protein>
<name>A0A250L5N1_9BURK</name>
<evidence type="ECO:0000313" key="1">
    <source>
        <dbReference type="EMBL" id="BBA39882.1"/>
    </source>
</evidence>
<accession>A0A250L5N1</accession>
<organism evidence="1">
    <name type="scientific">Burkholderia contaminans</name>
    <dbReference type="NCBI Taxonomy" id="488447"/>
    <lineage>
        <taxon>Bacteria</taxon>
        <taxon>Pseudomonadati</taxon>
        <taxon>Pseudomonadota</taxon>
        <taxon>Betaproteobacteria</taxon>
        <taxon>Burkholderiales</taxon>
        <taxon>Burkholderiaceae</taxon>
        <taxon>Burkholderia</taxon>
        <taxon>Burkholderia cepacia complex</taxon>
    </lineage>
</organism>